<dbReference type="InterPro" id="IPR041492">
    <property type="entry name" value="HAD_2"/>
</dbReference>
<name>A0A0E2Q5J2_STRTR</name>
<dbReference type="InterPro" id="IPR036412">
    <property type="entry name" value="HAD-like_sf"/>
</dbReference>
<dbReference type="EMBL" id="AZJT01000005">
    <property type="protein sequence ID" value="ETW91868.1"/>
    <property type="molecule type" value="Genomic_DNA"/>
</dbReference>
<dbReference type="Gene3D" id="1.10.150.240">
    <property type="entry name" value="Putative phosphatase, domain 2"/>
    <property type="match status" value="1"/>
</dbReference>
<dbReference type="GO" id="GO:0005829">
    <property type="term" value="C:cytosol"/>
    <property type="evidence" value="ECO:0007669"/>
    <property type="project" value="TreeGrafter"/>
</dbReference>
<dbReference type="SFLD" id="SFLDG01129">
    <property type="entry name" value="C1.5:_HAD__Beta-PGM__Phosphata"/>
    <property type="match status" value="1"/>
</dbReference>
<accession>A0A0E2Q5J2</accession>
<protein>
    <recommendedName>
        <fullName evidence="3">HAD family hydrolase</fullName>
    </recommendedName>
</protein>
<dbReference type="InterPro" id="IPR050155">
    <property type="entry name" value="HAD-like_hydrolase_sf"/>
</dbReference>
<dbReference type="PATRIC" id="fig|1433289.7.peg.102"/>
<dbReference type="InterPro" id="IPR023198">
    <property type="entry name" value="PGP-like_dom2"/>
</dbReference>
<reference evidence="2" key="1">
    <citation type="submission" date="2013-12" db="EMBL/GenBank/DDBJ databases">
        <title>Genome sequences of Streptococcus thermophilus strains MTH17CL396 and M17PTZA496 isolated from Fontina cheese in Valle d'Aosta region (Italy).</title>
        <authorList>
            <person name="Treu L."/>
            <person name="Giacomini A."/>
            <person name="Corich V."/>
            <person name="Vendramin V."/>
            <person name="Bovo B."/>
        </authorList>
    </citation>
    <scope>NUCLEOTIDE SEQUENCE [LARGE SCALE GENOMIC DNA]</scope>
    <source>
        <strain evidence="2">M17PTZA496</strain>
    </source>
</reference>
<sequence length="226" mass="26610">MNRLKLIACDIDGVLLEDTFSPVLRNLAKKYNVDYTAELENNTFSQKRKEAAEFLRKYFKIFNKVTNEEILHEYFEERNKFLKDDRNPIIDGVPEFLNMLTTLDVKLVCYGGLDESEIDDRFKPYLKYFDCYICTNSFRPGVKEIVKKYDLQFNEVLFIDDVNRVAEEAKKYNIPFIGVPASYSWGFQSKEMEKTGVKYTVHSVSEISKNYLDQIDSDNSIWQEKN</sequence>
<evidence type="ECO:0008006" key="3">
    <source>
        <dbReference type="Google" id="ProtNLM"/>
    </source>
</evidence>
<proteinExistence type="predicted"/>
<dbReference type="Proteomes" id="UP000024559">
    <property type="component" value="Chromosome"/>
</dbReference>
<evidence type="ECO:0000313" key="2">
    <source>
        <dbReference type="Proteomes" id="UP000024559"/>
    </source>
</evidence>
<dbReference type="GO" id="GO:0008967">
    <property type="term" value="F:phosphoglycolate phosphatase activity"/>
    <property type="evidence" value="ECO:0007669"/>
    <property type="project" value="TreeGrafter"/>
</dbReference>
<dbReference type="RefSeq" id="WP_014621064.1">
    <property type="nucleotide sequence ID" value="NZ_CM002372.1"/>
</dbReference>
<comment type="caution">
    <text evidence="1">The sequence shown here is derived from an EMBL/GenBank/DDBJ whole genome shotgun (WGS) entry which is preliminary data.</text>
</comment>
<dbReference type="SUPFAM" id="SSF56784">
    <property type="entry name" value="HAD-like"/>
    <property type="match status" value="1"/>
</dbReference>
<dbReference type="AlphaFoldDB" id="A0A0E2Q5J2"/>
<dbReference type="Pfam" id="PF13419">
    <property type="entry name" value="HAD_2"/>
    <property type="match status" value="1"/>
</dbReference>
<dbReference type="InterPro" id="IPR023214">
    <property type="entry name" value="HAD_sf"/>
</dbReference>
<dbReference type="HOGENOM" id="CLU_1228940_0_0_9"/>
<dbReference type="GO" id="GO:0006281">
    <property type="term" value="P:DNA repair"/>
    <property type="evidence" value="ECO:0007669"/>
    <property type="project" value="TreeGrafter"/>
</dbReference>
<dbReference type="PANTHER" id="PTHR43434:SF1">
    <property type="entry name" value="PHOSPHOGLYCOLATE PHOSPHATASE"/>
    <property type="match status" value="1"/>
</dbReference>
<dbReference type="PANTHER" id="PTHR43434">
    <property type="entry name" value="PHOSPHOGLYCOLATE PHOSPHATASE"/>
    <property type="match status" value="1"/>
</dbReference>
<dbReference type="SFLD" id="SFLDS00003">
    <property type="entry name" value="Haloacid_Dehalogenase"/>
    <property type="match status" value="1"/>
</dbReference>
<dbReference type="Gene3D" id="3.40.50.1000">
    <property type="entry name" value="HAD superfamily/HAD-like"/>
    <property type="match status" value="1"/>
</dbReference>
<gene>
    <name evidence="1" type="ORF">X841_00650</name>
</gene>
<evidence type="ECO:0000313" key="1">
    <source>
        <dbReference type="EMBL" id="ETW91868.1"/>
    </source>
</evidence>
<organism evidence="1 2">
    <name type="scientific">Streptococcus thermophilus M17PTZA496</name>
    <dbReference type="NCBI Taxonomy" id="1433289"/>
    <lineage>
        <taxon>Bacteria</taxon>
        <taxon>Bacillati</taxon>
        <taxon>Bacillota</taxon>
        <taxon>Bacilli</taxon>
        <taxon>Lactobacillales</taxon>
        <taxon>Streptococcaceae</taxon>
        <taxon>Streptococcus</taxon>
    </lineage>
</organism>